<feature type="domain" description="DUF2059" evidence="2">
    <location>
        <begin position="103"/>
        <end position="161"/>
    </location>
</feature>
<feature type="signal peptide" evidence="1">
    <location>
        <begin position="1"/>
        <end position="42"/>
    </location>
</feature>
<evidence type="ECO:0000259" key="2">
    <source>
        <dbReference type="Pfam" id="PF09832"/>
    </source>
</evidence>
<accession>A0A401LPD7</accession>
<organism evidence="3 4">
    <name type="scientific">Bacteroides faecalis</name>
    <dbReference type="NCBI Taxonomy" id="2447885"/>
    <lineage>
        <taxon>Bacteria</taxon>
        <taxon>Pseudomonadati</taxon>
        <taxon>Bacteroidota</taxon>
        <taxon>Bacteroidia</taxon>
        <taxon>Bacteroidales</taxon>
        <taxon>Bacteroidaceae</taxon>
        <taxon>Bacteroides</taxon>
    </lineage>
</organism>
<protein>
    <recommendedName>
        <fullName evidence="2">DUF2059 domain-containing protein</fullName>
    </recommendedName>
</protein>
<comment type="caution">
    <text evidence="3">The sequence shown here is derived from an EMBL/GenBank/DDBJ whole genome shotgun (WGS) entry which is preliminary data.</text>
</comment>
<name>A0A401LPD7_9BACE</name>
<proteinExistence type="predicted"/>
<dbReference type="EMBL" id="BHWB01000001">
    <property type="protein sequence ID" value="GCB33364.1"/>
    <property type="molecule type" value="Genomic_DNA"/>
</dbReference>
<feature type="chain" id="PRO_5019263712" description="DUF2059 domain-containing protein" evidence="1">
    <location>
        <begin position="43"/>
        <end position="170"/>
    </location>
</feature>
<keyword evidence="1" id="KW-0732">Signal</keyword>
<evidence type="ECO:0000256" key="1">
    <source>
        <dbReference type="SAM" id="SignalP"/>
    </source>
</evidence>
<dbReference type="AlphaFoldDB" id="A0A401LPD7"/>
<reference evidence="3 4" key="1">
    <citation type="submission" date="2018-10" db="EMBL/GenBank/DDBJ databases">
        <title>Draft Genome Sequence of Bacteroides sp. KCTC 15687.</title>
        <authorList>
            <person name="Yu S.Y."/>
            <person name="Kim J.S."/>
            <person name="Oh B.S."/>
            <person name="Park S.H."/>
            <person name="Kang S.W."/>
            <person name="Park J.E."/>
            <person name="Choi S.H."/>
            <person name="Han K.I."/>
            <person name="Lee K.C."/>
            <person name="Eom M.K."/>
            <person name="Suh M.K."/>
            <person name="Lee D.H."/>
            <person name="Yoon H."/>
            <person name="Kim B."/>
            <person name="Yang S.J."/>
            <person name="Lee J.S."/>
            <person name="Lee J.H."/>
        </authorList>
    </citation>
    <scope>NUCLEOTIDE SEQUENCE [LARGE SCALE GENOMIC DNA]</scope>
    <source>
        <strain evidence="3 4">KCTC 15687</strain>
    </source>
</reference>
<keyword evidence="4" id="KW-1185">Reference proteome</keyword>
<dbReference type="Pfam" id="PF09832">
    <property type="entry name" value="DUF2059"/>
    <property type="match status" value="1"/>
</dbReference>
<dbReference type="Proteomes" id="UP000288079">
    <property type="component" value="Unassembled WGS sequence"/>
</dbReference>
<gene>
    <name evidence="3" type="ORF">KGMB02408_03090</name>
</gene>
<evidence type="ECO:0000313" key="3">
    <source>
        <dbReference type="EMBL" id="GCB33364.1"/>
    </source>
</evidence>
<evidence type="ECO:0000313" key="4">
    <source>
        <dbReference type="Proteomes" id="UP000288079"/>
    </source>
</evidence>
<sequence length="170" mass="19360">MEKIPTFVSIHSFNKFRIMRKGLFLTAVSMIMLFATVTSAYAQSDNNKEYRATLEKMMNLSGALEVSKTMVPQMVSMMKQSAPGTADAFWDDFAAKWKTKFADRMVELYVPIYQKYLTIDDLKDLIAFYETPIGKKLAEATPKMTIEGMQLGQKIGMEMATELQHELKAQ</sequence>
<dbReference type="InterPro" id="IPR018637">
    <property type="entry name" value="DUF2059"/>
</dbReference>